<feature type="region of interest" description="Disordered" evidence="1">
    <location>
        <begin position="57"/>
        <end position="87"/>
    </location>
</feature>
<name>A0AAV5JKY9_9ROSI</name>
<evidence type="ECO:0000256" key="1">
    <source>
        <dbReference type="SAM" id="MobiDB-lite"/>
    </source>
</evidence>
<dbReference type="EMBL" id="BPVZ01000038">
    <property type="protein sequence ID" value="GKV13416.1"/>
    <property type="molecule type" value="Genomic_DNA"/>
</dbReference>
<evidence type="ECO:0000313" key="3">
    <source>
        <dbReference type="Proteomes" id="UP001054252"/>
    </source>
</evidence>
<dbReference type="AlphaFoldDB" id="A0AAV5JKY9"/>
<sequence>MSLPMGFSCEDDLEKIDSEVILIDESRESKQRAGMDFQYHHGNGIEFDLDVEFWPVEHPMEPPDEDRPVKCPIPTASSVINDGKMKQEWTTESLLRGKEQPEMKKVAIQATERPIRAVRKRQHTLIRDDHSMKPLTRMPPLPTQSITIFQMLQEVDKFES</sequence>
<organism evidence="2 3">
    <name type="scientific">Rubroshorea leprosula</name>
    <dbReference type="NCBI Taxonomy" id="152421"/>
    <lineage>
        <taxon>Eukaryota</taxon>
        <taxon>Viridiplantae</taxon>
        <taxon>Streptophyta</taxon>
        <taxon>Embryophyta</taxon>
        <taxon>Tracheophyta</taxon>
        <taxon>Spermatophyta</taxon>
        <taxon>Magnoliopsida</taxon>
        <taxon>eudicotyledons</taxon>
        <taxon>Gunneridae</taxon>
        <taxon>Pentapetalae</taxon>
        <taxon>rosids</taxon>
        <taxon>malvids</taxon>
        <taxon>Malvales</taxon>
        <taxon>Dipterocarpaceae</taxon>
        <taxon>Rubroshorea</taxon>
    </lineage>
</organism>
<protein>
    <submittedName>
        <fullName evidence="2">Uncharacterized protein</fullName>
    </submittedName>
</protein>
<dbReference type="Proteomes" id="UP001054252">
    <property type="component" value="Unassembled WGS sequence"/>
</dbReference>
<comment type="caution">
    <text evidence="2">The sequence shown here is derived from an EMBL/GenBank/DDBJ whole genome shotgun (WGS) entry which is preliminary data.</text>
</comment>
<gene>
    <name evidence="2" type="ORF">SLEP1_g24423</name>
</gene>
<dbReference type="PANTHER" id="PTHR34196">
    <property type="entry name" value="OS02G0697700 PROTEIN"/>
    <property type="match status" value="1"/>
</dbReference>
<accession>A0AAV5JKY9</accession>
<dbReference type="PANTHER" id="PTHR34196:SF4">
    <property type="entry name" value="OS06G0208200 PROTEIN"/>
    <property type="match status" value="1"/>
</dbReference>
<evidence type="ECO:0000313" key="2">
    <source>
        <dbReference type="EMBL" id="GKV13416.1"/>
    </source>
</evidence>
<keyword evidence="3" id="KW-1185">Reference proteome</keyword>
<reference evidence="2 3" key="1">
    <citation type="journal article" date="2021" name="Commun. Biol.">
        <title>The genome of Shorea leprosula (Dipterocarpaceae) highlights the ecological relevance of drought in aseasonal tropical rainforests.</title>
        <authorList>
            <person name="Ng K.K.S."/>
            <person name="Kobayashi M.J."/>
            <person name="Fawcett J.A."/>
            <person name="Hatakeyama M."/>
            <person name="Paape T."/>
            <person name="Ng C.H."/>
            <person name="Ang C.C."/>
            <person name="Tnah L.H."/>
            <person name="Lee C.T."/>
            <person name="Nishiyama T."/>
            <person name="Sese J."/>
            <person name="O'Brien M.J."/>
            <person name="Copetti D."/>
            <person name="Mohd Noor M.I."/>
            <person name="Ong R.C."/>
            <person name="Putra M."/>
            <person name="Sireger I.Z."/>
            <person name="Indrioko S."/>
            <person name="Kosugi Y."/>
            <person name="Izuno A."/>
            <person name="Isagi Y."/>
            <person name="Lee S.L."/>
            <person name="Shimizu K.K."/>
        </authorList>
    </citation>
    <scope>NUCLEOTIDE SEQUENCE [LARGE SCALE GENOMIC DNA]</scope>
    <source>
        <strain evidence="2">214</strain>
    </source>
</reference>
<feature type="compositionally biased region" description="Basic and acidic residues" evidence="1">
    <location>
        <begin position="58"/>
        <end position="69"/>
    </location>
</feature>
<proteinExistence type="predicted"/>